<evidence type="ECO:0000313" key="4">
    <source>
        <dbReference type="Proteomes" id="UP000031843"/>
    </source>
</evidence>
<proteinExistence type="predicted"/>
<dbReference type="AlphaFoldDB" id="A0A0C4YC42"/>
<dbReference type="KEGG" id="cbw:RR42_m0759"/>
<dbReference type="STRING" id="68895.RR42_m0759"/>
<name>A0A0C4YC42_9BURK</name>
<gene>
    <name evidence="3" type="ORF">F7R26_003795</name>
    <name evidence="2" type="ORF">RR42_m0759</name>
</gene>
<dbReference type="GeneID" id="98400012"/>
<sequence>MAKGQLRGNRETKKPKQPKKPVAPAAPFGAVQSRVGNDGAAGKKK</sequence>
<evidence type="ECO:0000313" key="5">
    <source>
        <dbReference type="Proteomes" id="UP000397656"/>
    </source>
</evidence>
<dbReference type="EMBL" id="CP010536">
    <property type="protein sequence ID" value="AJG18171.1"/>
    <property type="molecule type" value="Genomic_DNA"/>
</dbReference>
<keyword evidence="4" id="KW-1185">Reference proteome</keyword>
<feature type="region of interest" description="Disordered" evidence="1">
    <location>
        <begin position="1"/>
        <end position="45"/>
    </location>
</feature>
<reference evidence="3 5" key="2">
    <citation type="submission" date="2020-10" db="EMBL/GenBank/DDBJ databases">
        <title>Complete genome sequence of Cupriavidus basilensis CCUG 49340T.</title>
        <authorList>
            <person name="Salva-Serra F."/>
            <person name="Donoso R.A."/>
            <person name="Cho K.H."/>
            <person name="Yoo J.A."/>
            <person name="Lee K."/>
            <person name="Yoon S.-H."/>
            <person name="Perez-Pantoja D."/>
            <person name="Moore E.R.B."/>
        </authorList>
    </citation>
    <scope>NUCLEOTIDE SEQUENCE [LARGE SCALE GENOMIC DNA]</scope>
    <source>
        <strain evidence="5">CCUG 49340</strain>
        <strain evidence="3">DSM 11853</strain>
    </source>
</reference>
<evidence type="ECO:0000256" key="1">
    <source>
        <dbReference type="SAM" id="MobiDB-lite"/>
    </source>
</evidence>
<dbReference type="Proteomes" id="UP000397656">
    <property type="component" value="Chromosome 1"/>
</dbReference>
<dbReference type="EMBL" id="CP062803">
    <property type="protein sequence ID" value="QOT77214.1"/>
    <property type="molecule type" value="Genomic_DNA"/>
</dbReference>
<evidence type="ECO:0000313" key="2">
    <source>
        <dbReference type="EMBL" id="AJG18171.1"/>
    </source>
</evidence>
<evidence type="ECO:0000313" key="3">
    <source>
        <dbReference type="EMBL" id="QOT77214.1"/>
    </source>
</evidence>
<dbReference type="RefSeq" id="WP_006157962.1">
    <property type="nucleotide sequence ID" value="NZ_CP010536.1"/>
</dbReference>
<dbReference type="Proteomes" id="UP000031843">
    <property type="component" value="Chromosome main"/>
</dbReference>
<accession>A0A0C4YC42</accession>
<reference evidence="2 4" key="1">
    <citation type="journal article" date="2015" name="Genome Announc.">
        <title>Complete Genome Sequence of Cupriavidus basilensis 4G11, Isolated from the Oak Ridge Field Research Center Site.</title>
        <authorList>
            <person name="Ray J."/>
            <person name="Waters R.J."/>
            <person name="Skerker J.M."/>
            <person name="Kuehl J.V."/>
            <person name="Price M.N."/>
            <person name="Huang J."/>
            <person name="Chakraborty R."/>
            <person name="Arkin A.P."/>
            <person name="Deutschbauer A."/>
        </authorList>
    </citation>
    <scope>NUCLEOTIDE SEQUENCE [LARGE SCALE GENOMIC DNA]</scope>
    <source>
        <strain evidence="2">4G11</strain>
    </source>
</reference>
<protein>
    <submittedName>
        <fullName evidence="2">Uncharacterized protein</fullName>
    </submittedName>
</protein>
<organism evidence="2 4">
    <name type="scientific">Cupriavidus basilensis</name>
    <dbReference type="NCBI Taxonomy" id="68895"/>
    <lineage>
        <taxon>Bacteria</taxon>
        <taxon>Pseudomonadati</taxon>
        <taxon>Pseudomonadota</taxon>
        <taxon>Betaproteobacteria</taxon>
        <taxon>Burkholderiales</taxon>
        <taxon>Burkholderiaceae</taxon>
        <taxon>Cupriavidus</taxon>
    </lineage>
</organism>